<reference evidence="1 2" key="1">
    <citation type="submission" date="2024-01" db="EMBL/GenBank/DDBJ databases">
        <title>A telomere-to-telomere, gap-free genome of sweet tea (Lithocarpus litseifolius).</title>
        <authorList>
            <person name="Zhou J."/>
        </authorList>
    </citation>
    <scope>NUCLEOTIDE SEQUENCE [LARGE SCALE GENOMIC DNA]</scope>
    <source>
        <strain evidence="1">Zhou-2022a</strain>
        <tissue evidence="1">Leaf</tissue>
    </source>
</reference>
<dbReference type="InterPro" id="IPR036052">
    <property type="entry name" value="TrpB-like_PALP_sf"/>
</dbReference>
<organism evidence="1 2">
    <name type="scientific">Lithocarpus litseifolius</name>
    <dbReference type="NCBI Taxonomy" id="425828"/>
    <lineage>
        <taxon>Eukaryota</taxon>
        <taxon>Viridiplantae</taxon>
        <taxon>Streptophyta</taxon>
        <taxon>Embryophyta</taxon>
        <taxon>Tracheophyta</taxon>
        <taxon>Spermatophyta</taxon>
        <taxon>Magnoliopsida</taxon>
        <taxon>eudicotyledons</taxon>
        <taxon>Gunneridae</taxon>
        <taxon>Pentapetalae</taxon>
        <taxon>rosids</taxon>
        <taxon>fabids</taxon>
        <taxon>Fagales</taxon>
        <taxon>Fagaceae</taxon>
        <taxon>Lithocarpus</taxon>
    </lineage>
</organism>
<comment type="caution">
    <text evidence="1">The sequence shown here is derived from an EMBL/GenBank/DDBJ whole genome shotgun (WGS) entry which is preliminary data.</text>
</comment>
<evidence type="ECO:0000313" key="1">
    <source>
        <dbReference type="EMBL" id="KAK9998247.1"/>
    </source>
</evidence>
<dbReference type="SUPFAM" id="SSF53686">
    <property type="entry name" value="Tryptophan synthase beta subunit-like PLP-dependent enzymes"/>
    <property type="match status" value="1"/>
</dbReference>
<evidence type="ECO:0008006" key="3">
    <source>
        <dbReference type="Google" id="ProtNLM"/>
    </source>
</evidence>
<sequence>MYVLKNSSGIMEEAMEEELMDATAQTNSTRMFIYPHTGVALATLIKLRKSGVIGASDQIVVVSIAHGSIHYLW</sequence>
<dbReference type="EMBL" id="JAZDWU010000006">
    <property type="protein sequence ID" value="KAK9998247.1"/>
    <property type="molecule type" value="Genomic_DNA"/>
</dbReference>
<name>A0AAW2CJC1_9ROSI</name>
<proteinExistence type="predicted"/>
<dbReference type="AlphaFoldDB" id="A0AAW2CJC1"/>
<evidence type="ECO:0000313" key="2">
    <source>
        <dbReference type="Proteomes" id="UP001459277"/>
    </source>
</evidence>
<accession>A0AAW2CJC1</accession>
<dbReference type="Gene3D" id="3.40.50.1100">
    <property type="match status" value="1"/>
</dbReference>
<dbReference type="Proteomes" id="UP001459277">
    <property type="component" value="Unassembled WGS sequence"/>
</dbReference>
<keyword evidence="2" id="KW-1185">Reference proteome</keyword>
<protein>
    <recommendedName>
        <fullName evidence="3">Tryptophan synthase beta chain-like PALP domain-containing protein</fullName>
    </recommendedName>
</protein>
<gene>
    <name evidence="1" type="ORF">SO802_017850</name>
</gene>